<keyword evidence="1" id="KW-1133">Transmembrane helix</keyword>
<accession>A0A656HL28</accession>
<dbReference type="GO" id="GO:0016020">
    <property type="term" value="C:membrane"/>
    <property type="evidence" value="ECO:0007669"/>
    <property type="project" value="InterPro"/>
</dbReference>
<dbReference type="InterPro" id="IPR037185">
    <property type="entry name" value="EmrE-like"/>
</dbReference>
<gene>
    <name evidence="3" type="ORF">Thini_4535</name>
</gene>
<dbReference type="Proteomes" id="UP000005317">
    <property type="component" value="Unassembled WGS sequence"/>
</dbReference>
<dbReference type="EMBL" id="JH651384">
    <property type="protein sequence ID" value="EIJ37003.1"/>
    <property type="molecule type" value="Genomic_DNA"/>
</dbReference>
<dbReference type="SUPFAM" id="SSF103481">
    <property type="entry name" value="Multidrug resistance efflux transporter EmrE"/>
    <property type="match status" value="1"/>
</dbReference>
<keyword evidence="1" id="KW-0812">Transmembrane</keyword>
<feature type="domain" description="EamA" evidence="2">
    <location>
        <begin position="7"/>
        <end position="137"/>
    </location>
</feature>
<keyword evidence="1" id="KW-0472">Membrane</keyword>
<dbReference type="PANTHER" id="PTHR22911">
    <property type="entry name" value="ACYL-MALONYL CONDENSING ENZYME-RELATED"/>
    <property type="match status" value="1"/>
</dbReference>
<reference evidence="4" key="1">
    <citation type="journal article" date="2011" name="Stand. Genomic Sci.">
        <title>Genome sequence of the filamentous, gliding Thiothrix nivea neotype strain (JP2(T)).</title>
        <authorList>
            <person name="Lapidus A."/>
            <person name="Nolan M."/>
            <person name="Lucas S."/>
            <person name="Glavina Del Rio T."/>
            <person name="Tice H."/>
            <person name="Cheng J.F."/>
            <person name="Tapia R."/>
            <person name="Han C."/>
            <person name="Goodwin L."/>
            <person name="Pitluck S."/>
            <person name="Liolios K."/>
            <person name="Pagani I."/>
            <person name="Ivanova N."/>
            <person name="Huntemann M."/>
            <person name="Mavromatis K."/>
            <person name="Mikhailova N."/>
            <person name="Pati A."/>
            <person name="Chen A."/>
            <person name="Palaniappan K."/>
            <person name="Land M."/>
            <person name="Brambilla E.M."/>
            <person name="Rohde M."/>
            <person name="Abt B."/>
            <person name="Verbarg S."/>
            <person name="Goker M."/>
            <person name="Bristow J."/>
            <person name="Eisen J.A."/>
            <person name="Markowitz V."/>
            <person name="Hugenholtz P."/>
            <person name="Kyrpides N.C."/>
            <person name="Klenk H.P."/>
            <person name="Woyke T."/>
        </authorList>
    </citation>
    <scope>NUCLEOTIDE SEQUENCE [LARGE SCALE GENOMIC DNA]</scope>
    <source>
        <strain evidence="4">ATCC 35100 / DSM 5205 / JP2</strain>
    </source>
</reference>
<dbReference type="PANTHER" id="PTHR22911:SF79">
    <property type="entry name" value="MOBA-LIKE NTP TRANSFERASE DOMAIN-CONTAINING PROTEIN"/>
    <property type="match status" value="1"/>
</dbReference>
<keyword evidence="4" id="KW-1185">Reference proteome</keyword>
<name>A0A656HL28_THINJ</name>
<feature type="transmembrane region" description="Helical" evidence="1">
    <location>
        <begin position="32"/>
        <end position="56"/>
    </location>
</feature>
<dbReference type="OrthoDB" id="7063084at2"/>
<proteinExistence type="predicted"/>
<feature type="transmembrane region" description="Helical" evidence="1">
    <location>
        <begin position="123"/>
        <end position="144"/>
    </location>
</feature>
<dbReference type="AlphaFoldDB" id="A0A656HL28"/>
<evidence type="ECO:0000256" key="1">
    <source>
        <dbReference type="SAM" id="Phobius"/>
    </source>
</evidence>
<feature type="transmembrane region" description="Helical" evidence="1">
    <location>
        <begin position="156"/>
        <end position="175"/>
    </location>
</feature>
<feature type="transmembrane region" description="Helical" evidence="1">
    <location>
        <begin position="93"/>
        <end position="111"/>
    </location>
</feature>
<evidence type="ECO:0000313" key="3">
    <source>
        <dbReference type="EMBL" id="EIJ37003.1"/>
    </source>
</evidence>
<dbReference type="Pfam" id="PF00892">
    <property type="entry name" value="EamA"/>
    <property type="match status" value="1"/>
</dbReference>
<protein>
    <recommendedName>
        <fullName evidence="2">EamA domain-containing protein</fullName>
    </recommendedName>
</protein>
<evidence type="ECO:0000313" key="4">
    <source>
        <dbReference type="Proteomes" id="UP000005317"/>
    </source>
</evidence>
<feature type="transmembrane region" description="Helical" evidence="1">
    <location>
        <begin position="187"/>
        <end position="206"/>
    </location>
</feature>
<sequence length="250" mass="27309">MTERNLLLLAAITSITWGMTGIFVRLLPSVPFLTIATGRLVIALLVVLPPLFLFYIKQHNFKKSLITPSSYVLATFLIGYYLLATIAFQLAPVAEVALLLSTPPVFILIFQKIRGIASSRSEIIGALLAVFGVAIILSPKVHSIQNQYTSHFLGDIIAICAAFLTAIYAYLYRLLAEREQAPESSGVSILTFAIGSFILSLMVILMPSPSEINRLDKNDIFIGSICVSGSYPNSSESKDCKAACPRFLML</sequence>
<feature type="transmembrane region" description="Helical" evidence="1">
    <location>
        <begin position="7"/>
        <end position="26"/>
    </location>
</feature>
<feature type="transmembrane region" description="Helical" evidence="1">
    <location>
        <begin position="68"/>
        <end position="87"/>
    </location>
</feature>
<evidence type="ECO:0000259" key="2">
    <source>
        <dbReference type="Pfam" id="PF00892"/>
    </source>
</evidence>
<dbReference type="InterPro" id="IPR000620">
    <property type="entry name" value="EamA_dom"/>
</dbReference>
<organism evidence="3 4">
    <name type="scientific">Thiothrix nivea (strain ATCC 35100 / DSM 5205 / JP2)</name>
    <dbReference type="NCBI Taxonomy" id="870187"/>
    <lineage>
        <taxon>Bacteria</taxon>
        <taxon>Pseudomonadati</taxon>
        <taxon>Pseudomonadota</taxon>
        <taxon>Gammaproteobacteria</taxon>
        <taxon>Thiotrichales</taxon>
        <taxon>Thiotrichaceae</taxon>
        <taxon>Thiothrix</taxon>
    </lineage>
</organism>